<reference evidence="1 2" key="1">
    <citation type="journal article" date="2021" name="BMC Genomics">
        <title>Datura genome reveals duplications of psychoactive alkaloid biosynthetic genes and high mutation rate following tissue culture.</title>
        <authorList>
            <person name="Rajewski A."/>
            <person name="Carter-House D."/>
            <person name="Stajich J."/>
            <person name="Litt A."/>
        </authorList>
    </citation>
    <scope>NUCLEOTIDE SEQUENCE [LARGE SCALE GENOMIC DNA]</scope>
    <source>
        <strain evidence="1">AR-01</strain>
    </source>
</reference>
<organism evidence="1 2">
    <name type="scientific">Datura stramonium</name>
    <name type="common">Jimsonweed</name>
    <name type="synonym">Common thornapple</name>
    <dbReference type="NCBI Taxonomy" id="4076"/>
    <lineage>
        <taxon>Eukaryota</taxon>
        <taxon>Viridiplantae</taxon>
        <taxon>Streptophyta</taxon>
        <taxon>Embryophyta</taxon>
        <taxon>Tracheophyta</taxon>
        <taxon>Spermatophyta</taxon>
        <taxon>Magnoliopsida</taxon>
        <taxon>eudicotyledons</taxon>
        <taxon>Gunneridae</taxon>
        <taxon>Pentapetalae</taxon>
        <taxon>asterids</taxon>
        <taxon>lamiids</taxon>
        <taxon>Solanales</taxon>
        <taxon>Solanaceae</taxon>
        <taxon>Solanoideae</taxon>
        <taxon>Datureae</taxon>
        <taxon>Datura</taxon>
    </lineage>
</organism>
<comment type="caution">
    <text evidence="1">The sequence shown here is derived from an EMBL/GenBank/DDBJ whole genome shotgun (WGS) entry which is preliminary data.</text>
</comment>
<dbReference type="Proteomes" id="UP000823775">
    <property type="component" value="Unassembled WGS sequence"/>
</dbReference>
<proteinExistence type="predicted"/>
<accession>A0ABS8URQ0</accession>
<name>A0ABS8URQ0_DATST</name>
<dbReference type="EMBL" id="JACEIK010002375">
    <property type="protein sequence ID" value="MCD9560772.1"/>
    <property type="molecule type" value="Genomic_DNA"/>
</dbReference>
<keyword evidence="2" id="KW-1185">Reference proteome</keyword>
<gene>
    <name evidence="1" type="ORF">HAX54_019563</name>
</gene>
<evidence type="ECO:0000313" key="2">
    <source>
        <dbReference type="Proteomes" id="UP000823775"/>
    </source>
</evidence>
<protein>
    <submittedName>
        <fullName evidence="1">Uncharacterized protein</fullName>
    </submittedName>
</protein>
<evidence type="ECO:0000313" key="1">
    <source>
        <dbReference type="EMBL" id="MCD9560772.1"/>
    </source>
</evidence>
<sequence>VAMDQVAMPLVSRDVAPLNFLTECEAHGKTSLPLRLVPKKDRHHTLSALEVENVGYDRFPHRTLSLNHFHIPPTNHSVDFWVPRAIRASLQVHKGLGG</sequence>
<feature type="non-terminal residue" evidence="1">
    <location>
        <position position="1"/>
    </location>
</feature>